<dbReference type="InterPro" id="IPR000008">
    <property type="entry name" value="C2_dom"/>
</dbReference>
<protein>
    <submittedName>
        <fullName evidence="1">Synaptotagmin-4-like isoform X1</fullName>
    </submittedName>
</protein>
<reference evidence="1" key="1">
    <citation type="submission" date="2020-04" db="EMBL/GenBank/DDBJ databases">
        <authorList>
            <person name="Alioto T."/>
            <person name="Alioto T."/>
            <person name="Gomez Garrido J."/>
        </authorList>
    </citation>
    <scope>NUCLEOTIDE SEQUENCE</scope>
    <source>
        <strain evidence="1">A484AB</strain>
    </source>
</reference>
<accession>A0A6S7GX07</accession>
<dbReference type="GO" id="GO:0006906">
    <property type="term" value="P:vesicle fusion"/>
    <property type="evidence" value="ECO:0007669"/>
    <property type="project" value="TreeGrafter"/>
</dbReference>
<dbReference type="PANTHER" id="PTHR10024">
    <property type="entry name" value="SYNAPTOTAGMIN"/>
    <property type="match status" value="1"/>
</dbReference>
<sequence>MILSAILAALTTSVILLLILIIYMKYRKPQNGYRRMSPTSLTLAAEQRDSRAASIFSMYGRPSIQENGKAPEFDIPLISRKATGRPKRTCQLHFSLFYNVHLNELTVQVIQAQSLPKLFGLQSGVLVKVSVLDADGETREKLGKTSMHFRKNSVFNSVFTCKGIASADLQELSIGLSLHSQDRFGQSHFVGGVVMRFSEVNFNPSEPVYFWRPVQRKSNGSSPKAERQKGQLFLSLRYHERTSRINVIVMKAANLAKRKRQLRTDPYVMVKLLKNGEVIEKKRTQPCKGSLDPVWNEPFVFDWKKGNTETTGYKFVFEIKSSDMVMPDTSLGVVEICQETSEHWKEMMEKKNYARAMCHNIT</sequence>
<dbReference type="PROSITE" id="PS50004">
    <property type="entry name" value="C2"/>
    <property type="match status" value="2"/>
</dbReference>
<name>A0A6S7GX07_PARCT</name>
<dbReference type="GO" id="GO:0030276">
    <property type="term" value="F:clathrin binding"/>
    <property type="evidence" value="ECO:0007669"/>
    <property type="project" value="TreeGrafter"/>
</dbReference>
<comment type="caution">
    <text evidence="1">The sequence shown here is derived from an EMBL/GenBank/DDBJ whole genome shotgun (WGS) entry which is preliminary data.</text>
</comment>
<keyword evidence="2" id="KW-1185">Reference proteome</keyword>
<evidence type="ECO:0000313" key="2">
    <source>
        <dbReference type="Proteomes" id="UP001152795"/>
    </source>
</evidence>
<dbReference type="GO" id="GO:0005544">
    <property type="term" value="F:calcium-dependent phospholipid binding"/>
    <property type="evidence" value="ECO:0007669"/>
    <property type="project" value="TreeGrafter"/>
</dbReference>
<proteinExistence type="predicted"/>
<dbReference type="Proteomes" id="UP001152795">
    <property type="component" value="Unassembled WGS sequence"/>
</dbReference>
<dbReference type="GO" id="GO:0000149">
    <property type="term" value="F:SNARE binding"/>
    <property type="evidence" value="ECO:0007669"/>
    <property type="project" value="TreeGrafter"/>
</dbReference>
<dbReference type="GO" id="GO:0030424">
    <property type="term" value="C:axon"/>
    <property type="evidence" value="ECO:0007669"/>
    <property type="project" value="TreeGrafter"/>
</dbReference>
<dbReference type="PANTHER" id="PTHR10024:SF344">
    <property type="entry name" value="SYNAPTOTAGMIN-7"/>
    <property type="match status" value="1"/>
</dbReference>
<dbReference type="SUPFAM" id="SSF49562">
    <property type="entry name" value="C2 domain (Calcium/lipid-binding domain, CaLB)"/>
    <property type="match status" value="2"/>
</dbReference>
<dbReference type="EMBL" id="CACRXK020002883">
    <property type="protein sequence ID" value="CAB3996508.1"/>
    <property type="molecule type" value="Genomic_DNA"/>
</dbReference>
<dbReference type="InterPro" id="IPR035892">
    <property type="entry name" value="C2_domain_sf"/>
</dbReference>
<dbReference type="GO" id="GO:0005509">
    <property type="term" value="F:calcium ion binding"/>
    <property type="evidence" value="ECO:0007669"/>
    <property type="project" value="TreeGrafter"/>
</dbReference>
<evidence type="ECO:0000313" key="1">
    <source>
        <dbReference type="EMBL" id="CAB3996508.1"/>
    </source>
</evidence>
<gene>
    <name evidence="1" type="ORF">PACLA_8A024257</name>
</gene>
<dbReference type="SMART" id="SM00239">
    <property type="entry name" value="C2"/>
    <property type="match status" value="2"/>
</dbReference>
<dbReference type="GO" id="GO:0070382">
    <property type="term" value="C:exocytic vesicle"/>
    <property type="evidence" value="ECO:0007669"/>
    <property type="project" value="TreeGrafter"/>
</dbReference>
<dbReference type="GO" id="GO:0098793">
    <property type="term" value="C:presynapse"/>
    <property type="evidence" value="ECO:0007669"/>
    <property type="project" value="GOC"/>
</dbReference>
<dbReference type="AlphaFoldDB" id="A0A6S7GX07"/>
<dbReference type="GO" id="GO:0001786">
    <property type="term" value="F:phosphatidylserine binding"/>
    <property type="evidence" value="ECO:0007669"/>
    <property type="project" value="TreeGrafter"/>
</dbReference>
<organism evidence="1 2">
    <name type="scientific">Paramuricea clavata</name>
    <name type="common">Red gorgonian</name>
    <name type="synonym">Violescent sea-whip</name>
    <dbReference type="NCBI Taxonomy" id="317549"/>
    <lineage>
        <taxon>Eukaryota</taxon>
        <taxon>Metazoa</taxon>
        <taxon>Cnidaria</taxon>
        <taxon>Anthozoa</taxon>
        <taxon>Octocorallia</taxon>
        <taxon>Malacalcyonacea</taxon>
        <taxon>Plexauridae</taxon>
        <taxon>Paramuricea</taxon>
    </lineage>
</organism>
<dbReference type="GO" id="GO:0005886">
    <property type="term" value="C:plasma membrane"/>
    <property type="evidence" value="ECO:0007669"/>
    <property type="project" value="TreeGrafter"/>
</dbReference>
<dbReference type="GO" id="GO:0048791">
    <property type="term" value="P:calcium ion-regulated exocytosis of neurotransmitter"/>
    <property type="evidence" value="ECO:0007669"/>
    <property type="project" value="TreeGrafter"/>
</dbReference>
<dbReference type="Pfam" id="PF00168">
    <property type="entry name" value="C2"/>
    <property type="match status" value="2"/>
</dbReference>
<dbReference type="Gene3D" id="2.60.40.150">
    <property type="entry name" value="C2 domain"/>
    <property type="match status" value="2"/>
</dbReference>